<dbReference type="GeneID" id="34300622"/>
<reference evidence="5 7" key="1">
    <citation type="submission" date="2015-12" db="EMBL/GenBank/DDBJ databases">
        <authorList>
            <person name="Andreevskaya M."/>
        </authorList>
    </citation>
    <scope>NUCLEOTIDE SEQUENCE [LARGE SCALE GENOMIC DNA]</scope>
    <source>
        <strain evidence="5 7">C122c</strain>
    </source>
</reference>
<dbReference type="GO" id="GO:0003700">
    <property type="term" value="F:DNA-binding transcription factor activity"/>
    <property type="evidence" value="ECO:0007669"/>
    <property type="project" value="InterPro"/>
</dbReference>
<evidence type="ECO:0000256" key="3">
    <source>
        <dbReference type="ARBA" id="ARBA00023163"/>
    </source>
</evidence>
<dbReference type="PANTHER" id="PTHR42756:SF1">
    <property type="entry name" value="TRANSCRIPTIONAL REPRESSOR OF EMRAB OPERON"/>
    <property type="match status" value="1"/>
</dbReference>
<evidence type="ECO:0000313" key="5">
    <source>
        <dbReference type="EMBL" id="CUW14470.1"/>
    </source>
</evidence>
<dbReference type="SMART" id="SM00347">
    <property type="entry name" value="HTH_MARR"/>
    <property type="match status" value="1"/>
</dbReference>
<dbReference type="InterPro" id="IPR036390">
    <property type="entry name" value="WH_DNA-bd_sf"/>
</dbReference>
<dbReference type="InterPro" id="IPR036388">
    <property type="entry name" value="WH-like_DNA-bd_sf"/>
</dbReference>
<dbReference type="Proteomes" id="UP000752647">
    <property type="component" value="Unassembled WGS sequence"/>
</dbReference>
<evidence type="ECO:0000313" key="7">
    <source>
        <dbReference type="Proteomes" id="UP000199271"/>
    </source>
</evidence>
<protein>
    <submittedName>
        <fullName evidence="6">MarR family transcriptional regulator</fullName>
    </submittedName>
    <submittedName>
        <fullName evidence="5">Transcriptional regulator, MarR family</fullName>
    </submittedName>
</protein>
<reference evidence="6" key="2">
    <citation type="submission" date="2021-05" db="EMBL/GenBank/DDBJ databases">
        <title>Pangenome of Leuconostoc gelidum warrants species status for Leuconostoc gelidum subsp. gasicomitatum.</title>
        <authorList>
            <person name="Johansson P."/>
            <person name="Sade E."/>
            <person name="Hultman J."/>
            <person name="Auvinen P."/>
            <person name="Bjorkroth J."/>
        </authorList>
    </citation>
    <scope>NUCLEOTIDE SEQUENCE</scope>
    <source>
        <strain evidence="6">A.21.4</strain>
    </source>
</reference>
<evidence type="ECO:0000313" key="8">
    <source>
        <dbReference type="Proteomes" id="UP000752647"/>
    </source>
</evidence>
<dbReference type="PRINTS" id="PR00598">
    <property type="entry name" value="HTHMARR"/>
</dbReference>
<dbReference type="PANTHER" id="PTHR42756">
    <property type="entry name" value="TRANSCRIPTIONAL REGULATOR, MARR"/>
    <property type="match status" value="1"/>
</dbReference>
<dbReference type="RefSeq" id="WP_010388204.1">
    <property type="nucleotide sequence ID" value="NZ_BPKT01000010.1"/>
</dbReference>
<dbReference type="EMBL" id="JAHBFI010000013">
    <property type="protein sequence ID" value="MBZ5962580.1"/>
    <property type="molecule type" value="Genomic_DNA"/>
</dbReference>
<dbReference type="Gene3D" id="1.10.10.10">
    <property type="entry name" value="Winged helix-like DNA-binding domain superfamily/Winged helix DNA-binding domain"/>
    <property type="match status" value="1"/>
</dbReference>
<dbReference type="InterPro" id="IPR011991">
    <property type="entry name" value="ArsR-like_HTH"/>
</dbReference>
<dbReference type="AlphaFoldDB" id="A0A9Q3XTD7"/>
<evidence type="ECO:0000313" key="6">
    <source>
        <dbReference type="EMBL" id="MBZ5962580.1"/>
    </source>
</evidence>
<evidence type="ECO:0000259" key="4">
    <source>
        <dbReference type="PROSITE" id="PS50995"/>
    </source>
</evidence>
<name>A0A9Q3XTD7_9LACO</name>
<accession>A0A9Q3XTD7</accession>
<dbReference type="Pfam" id="PF01047">
    <property type="entry name" value="MarR"/>
    <property type="match status" value="1"/>
</dbReference>
<dbReference type="EMBL" id="FBSY01000014">
    <property type="protein sequence ID" value="CUW14470.1"/>
    <property type="molecule type" value="Genomic_DNA"/>
</dbReference>
<evidence type="ECO:0000256" key="1">
    <source>
        <dbReference type="ARBA" id="ARBA00023015"/>
    </source>
</evidence>
<dbReference type="PROSITE" id="PS50995">
    <property type="entry name" value="HTH_MARR_2"/>
    <property type="match status" value="1"/>
</dbReference>
<dbReference type="InterPro" id="IPR000835">
    <property type="entry name" value="HTH_MarR-typ"/>
</dbReference>
<dbReference type="CDD" id="cd00090">
    <property type="entry name" value="HTH_ARSR"/>
    <property type="match status" value="1"/>
</dbReference>
<keyword evidence="2" id="KW-0238">DNA-binding</keyword>
<dbReference type="Proteomes" id="UP000199271">
    <property type="component" value="Unassembled WGS sequence"/>
</dbReference>
<gene>
    <name evidence="5" type="ORF">C122C_0063</name>
    <name evidence="6" type="ORF">KIJ12_05385</name>
</gene>
<dbReference type="SUPFAM" id="SSF46785">
    <property type="entry name" value="Winged helix' DNA-binding domain"/>
    <property type="match status" value="1"/>
</dbReference>
<comment type="caution">
    <text evidence="6">The sequence shown here is derived from an EMBL/GenBank/DDBJ whole genome shotgun (WGS) entry which is preliminary data.</text>
</comment>
<keyword evidence="7" id="KW-1185">Reference proteome</keyword>
<evidence type="ECO:0000256" key="2">
    <source>
        <dbReference type="ARBA" id="ARBA00023125"/>
    </source>
</evidence>
<sequence length="203" mass="24168">MDDREIFEELTTLVHQPAIWFVARSLYGQRGNQRPDNSRRLLRVLAETDNDLTAGVIADILAIRPASVTQIIKKLENDGYIQRVKDTNDARVVRVKITSEGQKHLQLLDNKQIDFQAELFEIFDDDEREQFGESLRKLNQHVMSDAYLTNMRSKMDKHLQHHFDHFVDTTRLQKFRKDQTAYRKRIEEHQLRSFFNRDKHEDF</sequence>
<keyword evidence="3" id="KW-0804">Transcription</keyword>
<dbReference type="GO" id="GO:0003677">
    <property type="term" value="F:DNA binding"/>
    <property type="evidence" value="ECO:0007669"/>
    <property type="project" value="UniProtKB-KW"/>
</dbReference>
<proteinExistence type="predicted"/>
<feature type="domain" description="HTH marR-type" evidence="4">
    <location>
        <begin position="3"/>
        <end position="140"/>
    </location>
</feature>
<dbReference type="OMA" id="RSKMDKH"/>
<keyword evidence="1" id="KW-0805">Transcription regulation</keyword>
<organism evidence="6 8">
    <name type="scientific">Leuconostoc gasicomitatum</name>
    <dbReference type="NCBI Taxonomy" id="115778"/>
    <lineage>
        <taxon>Bacteria</taxon>
        <taxon>Bacillati</taxon>
        <taxon>Bacillota</taxon>
        <taxon>Bacilli</taxon>
        <taxon>Lactobacillales</taxon>
        <taxon>Lactobacillaceae</taxon>
        <taxon>Leuconostoc</taxon>
        <taxon>Leuconostoc gelidum group</taxon>
    </lineage>
</organism>